<proteinExistence type="predicted"/>
<evidence type="ECO:0000313" key="2">
    <source>
        <dbReference type="EMBL" id="KAK6510965.1"/>
    </source>
</evidence>
<accession>A0AAN8N397</accession>
<organism evidence="2 3">
    <name type="scientific">Arthrobotrys conoides</name>
    <dbReference type="NCBI Taxonomy" id="74498"/>
    <lineage>
        <taxon>Eukaryota</taxon>
        <taxon>Fungi</taxon>
        <taxon>Dikarya</taxon>
        <taxon>Ascomycota</taxon>
        <taxon>Pezizomycotina</taxon>
        <taxon>Orbiliomycetes</taxon>
        <taxon>Orbiliales</taxon>
        <taxon>Orbiliaceae</taxon>
        <taxon>Arthrobotrys</taxon>
    </lineage>
</organism>
<reference evidence="2 3" key="1">
    <citation type="submission" date="2019-10" db="EMBL/GenBank/DDBJ databases">
        <authorList>
            <person name="Palmer J.M."/>
        </authorList>
    </citation>
    <scope>NUCLEOTIDE SEQUENCE [LARGE SCALE GENOMIC DNA]</scope>
    <source>
        <strain evidence="2 3">TWF506</strain>
    </source>
</reference>
<keyword evidence="1" id="KW-0732">Signal</keyword>
<keyword evidence="3" id="KW-1185">Reference proteome</keyword>
<sequence>MKSFIALASLTAAVFAADGRVTSVKSVGCAHDNCLRNVIASHLTGRPGYADCVSWLLTTVIPTSETKWETVYTLSTTTATTATITQTEDFTTPPPVPPVQEQKRNVGYIKYIYPKEEGFKKVKRQATSTPITITNSPPSYVSTGCVDLGGTRNPIFRYSSACACVGVTAGDPFFAAQGTITSVQFLPSSETTSTVSPTETKTAYALKASVSGGPAVASGKYLASSTFPASSAWLIAATGVAAATAPTLVVYPDGKTTFGGKLIVARQSSYFPDVSFLELVPDSQPIPAINLPVVCQINQDYTITCKSPSTSGGVQDRSRLFLTGGGVYSLRLVKEGSTPPADFFPLSLKPLSPS</sequence>
<feature type="chain" id="PRO_5042960645" evidence="1">
    <location>
        <begin position="17"/>
        <end position="354"/>
    </location>
</feature>
<evidence type="ECO:0000256" key="1">
    <source>
        <dbReference type="SAM" id="SignalP"/>
    </source>
</evidence>
<dbReference type="Proteomes" id="UP001307849">
    <property type="component" value="Unassembled WGS sequence"/>
</dbReference>
<dbReference type="AlphaFoldDB" id="A0AAN8N397"/>
<protein>
    <submittedName>
        <fullName evidence="2">Uncharacterized protein</fullName>
    </submittedName>
</protein>
<gene>
    <name evidence="2" type="ORF">TWF506_010053</name>
</gene>
<evidence type="ECO:0000313" key="3">
    <source>
        <dbReference type="Proteomes" id="UP001307849"/>
    </source>
</evidence>
<dbReference type="EMBL" id="JAVHJM010000007">
    <property type="protein sequence ID" value="KAK6510965.1"/>
    <property type="molecule type" value="Genomic_DNA"/>
</dbReference>
<comment type="caution">
    <text evidence="2">The sequence shown here is derived from an EMBL/GenBank/DDBJ whole genome shotgun (WGS) entry which is preliminary data.</text>
</comment>
<feature type="signal peptide" evidence="1">
    <location>
        <begin position="1"/>
        <end position="16"/>
    </location>
</feature>
<name>A0AAN8N397_9PEZI</name>